<dbReference type="CDD" id="cd05132">
    <property type="entry name" value="RasGAP_GAPA"/>
    <property type="match status" value="1"/>
</dbReference>
<dbReference type="GO" id="GO:0005938">
    <property type="term" value="C:cell cortex"/>
    <property type="evidence" value="ECO:0007669"/>
    <property type="project" value="TreeGrafter"/>
</dbReference>
<dbReference type="RefSeq" id="XP_022585953.1">
    <property type="nucleotide sequence ID" value="XM_022728603.1"/>
</dbReference>
<organism evidence="3 4">
    <name type="scientific">Penicilliopsis zonata CBS 506.65</name>
    <dbReference type="NCBI Taxonomy" id="1073090"/>
    <lineage>
        <taxon>Eukaryota</taxon>
        <taxon>Fungi</taxon>
        <taxon>Dikarya</taxon>
        <taxon>Ascomycota</taxon>
        <taxon>Pezizomycotina</taxon>
        <taxon>Eurotiomycetes</taxon>
        <taxon>Eurotiomycetidae</taxon>
        <taxon>Eurotiales</taxon>
        <taxon>Aspergillaceae</taxon>
        <taxon>Penicilliopsis</taxon>
    </lineage>
</organism>
<keyword evidence="4" id="KW-1185">Reference proteome</keyword>
<dbReference type="InterPro" id="IPR023152">
    <property type="entry name" value="RasGAP_CS"/>
</dbReference>
<dbReference type="GO" id="GO:0046580">
    <property type="term" value="P:negative regulation of Ras protein signal transduction"/>
    <property type="evidence" value="ECO:0007669"/>
    <property type="project" value="TreeGrafter"/>
</dbReference>
<dbReference type="STRING" id="1073090.A0A1L9SWM3"/>
<dbReference type="InterPro" id="IPR001936">
    <property type="entry name" value="RasGAP_dom"/>
</dbReference>
<dbReference type="PROSITE" id="PS50018">
    <property type="entry name" value="RAS_GTPASE_ACTIV_2"/>
    <property type="match status" value="1"/>
</dbReference>
<sequence length="783" mass="90055">MSVATMLQPASRASRASTSSSSSFQPVTRQNTMSSHDTRSLRQSKRLSVTALYLSMSAKDKDLEISDDLARAQKHLRELKMKISSQSKKNFVLEKDVRYLDSRIALLIANRMALEEQNEVASHLDDTADPQEGFFPNDEKTQKYGNLLFLLQSEPRHIAHLCRLVSMSEIDSLLQTVMFTIYGNQYESREEHLLLTMFQSVLTYQFDNTPEYSSLLRQNTPVSRMMTTYTRRGPGQSYLKQVLADQINALIELRDVDLEINPLKVYENMVSQIEEDTGSLPDYLPKSVTAEVAAANEQVQAIIAPRLKMLTEIANGFLTTIINSVDEAPYGIRWICKQIRSLSRRKYPDAQDQTICTLIGGFFFLRFINPAIVTPRSYMLIDAIPTEKPRRTLTLIAKMLQNLANKPSYSKEPYMAKLQPFIQQNKERVNKFMLDLCEVQDFYESLEMDNYVALSKRDLELQITLNEMYATHALLEKHTAALAQDQHSHLHVLLQELGPAPTQVPRKENRTITVPLFSKWEAALDDLTAALDITQEEVFFMEAKSTFVQILRSLPPNSSVARRPLRLDRIAEAAATLKNDAVMVRKGIRTMELLSQLQEMGVIDRSDEFSLLRDEVEQELVHLGSLKEKVLEETKKLDEVFRTIRDHNAYLVGQLETYKSYLHNVRSQSEGKQRKQQKHQELGPYKFTHQQLEKEGVIRKSNVPENRRANIYFMFKSPLPGTFVISLHYKGRARGLLELDLKLDDLLEMQKDNLEDLDLEYVQFNVSKVLLLLNKRFARKKGW</sequence>
<dbReference type="AlphaFoldDB" id="A0A1L9SWM3"/>
<dbReference type="GO" id="GO:0005096">
    <property type="term" value="F:GTPase activator activity"/>
    <property type="evidence" value="ECO:0007669"/>
    <property type="project" value="TreeGrafter"/>
</dbReference>
<dbReference type="InterPro" id="IPR000593">
    <property type="entry name" value="RasGAP_C"/>
</dbReference>
<dbReference type="OrthoDB" id="775356at2759"/>
<dbReference type="SUPFAM" id="SSF48350">
    <property type="entry name" value="GTPase activation domain, GAP"/>
    <property type="match status" value="1"/>
</dbReference>
<feature type="region of interest" description="Disordered" evidence="1">
    <location>
        <begin position="1"/>
        <end position="42"/>
    </location>
</feature>
<proteinExistence type="predicted"/>
<dbReference type="Pfam" id="PF00616">
    <property type="entry name" value="RasGAP"/>
    <property type="match status" value="1"/>
</dbReference>
<dbReference type="GO" id="GO:0007165">
    <property type="term" value="P:signal transduction"/>
    <property type="evidence" value="ECO:0007669"/>
    <property type="project" value="UniProtKB-ARBA"/>
</dbReference>
<evidence type="ECO:0000313" key="4">
    <source>
        <dbReference type="Proteomes" id="UP000184188"/>
    </source>
</evidence>
<dbReference type="Proteomes" id="UP000184188">
    <property type="component" value="Unassembled WGS sequence"/>
</dbReference>
<gene>
    <name evidence="3" type="ORF">ASPZODRAFT_56332</name>
</gene>
<dbReference type="SUPFAM" id="SSF143885">
    <property type="entry name" value="RGC domain-like"/>
    <property type="match status" value="1"/>
</dbReference>
<feature type="domain" description="Ras-GAP" evidence="2">
    <location>
        <begin position="189"/>
        <end position="405"/>
    </location>
</feature>
<reference evidence="4" key="1">
    <citation type="journal article" date="2017" name="Genome Biol.">
        <title>Comparative genomics reveals high biological diversity and specific adaptations in the industrially and medically important fungal genus Aspergillus.</title>
        <authorList>
            <person name="de Vries R.P."/>
            <person name="Riley R."/>
            <person name="Wiebenga A."/>
            <person name="Aguilar-Osorio G."/>
            <person name="Amillis S."/>
            <person name="Uchima C.A."/>
            <person name="Anderluh G."/>
            <person name="Asadollahi M."/>
            <person name="Askin M."/>
            <person name="Barry K."/>
            <person name="Battaglia E."/>
            <person name="Bayram O."/>
            <person name="Benocci T."/>
            <person name="Braus-Stromeyer S.A."/>
            <person name="Caldana C."/>
            <person name="Canovas D."/>
            <person name="Cerqueira G.C."/>
            <person name="Chen F."/>
            <person name="Chen W."/>
            <person name="Choi C."/>
            <person name="Clum A."/>
            <person name="Dos Santos R.A."/>
            <person name="Damasio A.R."/>
            <person name="Diallinas G."/>
            <person name="Emri T."/>
            <person name="Fekete E."/>
            <person name="Flipphi M."/>
            <person name="Freyberg S."/>
            <person name="Gallo A."/>
            <person name="Gournas C."/>
            <person name="Habgood R."/>
            <person name="Hainaut M."/>
            <person name="Harispe M.L."/>
            <person name="Henrissat B."/>
            <person name="Hilden K.S."/>
            <person name="Hope R."/>
            <person name="Hossain A."/>
            <person name="Karabika E."/>
            <person name="Karaffa L."/>
            <person name="Karanyi Z."/>
            <person name="Krasevec N."/>
            <person name="Kuo A."/>
            <person name="Kusch H."/>
            <person name="LaButti K."/>
            <person name="Lagendijk E.L."/>
            <person name="Lapidus A."/>
            <person name="Levasseur A."/>
            <person name="Lindquist E."/>
            <person name="Lipzen A."/>
            <person name="Logrieco A.F."/>
            <person name="MacCabe A."/>
            <person name="Maekelae M.R."/>
            <person name="Malavazi I."/>
            <person name="Melin P."/>
            <person name="Meyer V."/>
            <person name="Mielnichuk N."/>
            <person name="Miskei M."/>
            <person name="Molnar A.P."/>
            <person name="Mule G."/>
            <person name="Ngan C.Y."/>
            <person name="Orejas M."/>
            <person name="Orosz E."/>
            <person name="Ouedraogo J.P."/>
            <person name="Overkamp K.M."/>
            <person name="Park H.-S."/>
            <person name="Perrone G."/>
            <person name="Piumi F."/>
            <person name="Punt P.J."/>
            <person name="Ram A.F."/>
            <person name="Ramon A."/>
            <person name="Rauscher S."/>
            <person name="Record E."/>
            <person name="Riano-Pachon D.M."/>
            <person name="Robert V."/>
            <person name="Roehrig J."/>
            <person name="Ruller R."/>
            <person name="Salamov A."/>
            <person name="Salih N.S."/>
            <person name="Samson R.A."/>
            <person name="Sandor E."/>
            <person name="Sanguinetti M."/>
            <person name="Schuetze T."/>
            <person name="Sepcic K."/>
            <person name="Shelest E."/>
            <person name="Sherlock G."/>
            <person name="Sophianopoulou V."/>
            <person name="Squina F.M."/>
            <person name="Sun H."/>
            <person name="Susca A."/>
            <person name="Todd R.B."/>
            <person name="Tsang A."/>
            <person name="Unkles S.E."/>
            <person name="van de Wiele N."/>
            <person name="van Rossen-Uffink D."/>
            <person name="Oliveira J.V."/>
            <person name="Vesth T.C."/>
            <person name="Visser J."/>
            <person name="Yu J.-H."/>
            <person name="Zhou M."/>
            <person name="Andersen M.R."/>
            <person name="Archer D.B."/>
            <person name="Baker S.E."/>
            <person name="Benoit I."/>
            <person name="Brakhage A.A."/>
            <person name="Braus G.H."/>
            <person name="Fischer R."/>
            <person name="Frisvad J.C."/>
            <person name="Goldman G.H."/>
            <person name="Houbraken J."/>
            <person name="Oakley B."/>
            <person name="Pocsi I."/>
            <person name="Scazzocchio C."/>
            <person name="Seiboth B."/>
            <person name="vanKuyk P.A."/>
            <person name="Wortman J."/>
            <person name="Dyer P.S."/>
            <person name="Grigoriev I.V."/>
        </authorList>
    </citation>
    <scope>NUCLEOTIDE SEQUENCE [LARGE SCALE GENOMIC DNA]</scope>
    <source>
        <strain evidence="4">CBS 506.65</strain>
    </source>
</reference>
<dbReference type="PANTHER" id="PTHR14149:SF17">
    <property type="entry name" value="GTPASE-ACTIVATING PROTEIN"/>
    <property type="match status" value="1"/>
</dbReference>
<name>A0A1L9SWM3_9EURO</name>
<dbReference type="EMBL" id="KV878336">
    <property type="protein sequence ID" value="OJJ51443.1"/>
    <property type="molecule type" value="Genomic_DNA"/>
</dbReference>
<accession>A0A1L9SWM3</accession>
<evidence type="ECO:0000256" key="1">
    <source>
        <dbReference type="SAM" id="MobiDB-lite"/>
    </source>
</evidence>
<feature type="compositionally biased region" description="Low complexity" evidence="1">
    <location>
        <begin position="10"/>
        <end position="23"/>
    </location>
</feature>
<evidence type="ECO:0000259" key="2">
    <source>
        <dbReference type="PROSITE" id="PS50018"/>
    </source>
</evidence>
<evidence type="ECO:0000313" key="3">
    <source>
        <dbReference type="EMBL" id="OJJ51443.1"/>
    </source>
</evidence>
<protein>
    <recommendedName>
        <fullName evidence="2">Ras-GAP domain-containing protein</fullName>
    </recommendedName>
</protein>
<dbReference type="SMART" id="SM00323">
    <property type="entry name" value="RasGAP"/>
    <property type="match status" value="1"/>
</dbReference>
<dbReference type="PROSITE" id="PS00509">
    <property type="entry name" value="RAS_GTPASE_ACTIV_1"/>
    <property type="match status" value="1"/>
</dbReference>
<feature type="compositionally biased region" description="Polar residues" evidence="1">
    <location>
        <begin position="24"/>
        <end position="35"/>
    </location>
</feature>
<dbReference type="GeneID" id="34615067"/>
<dbReference type="InterPro" id="IPR008936">
    <property type="entry name" value="Rho_GTPase_activation_prot"/>
</dbReference>
<dbReference type="Gene3D" id="1.10.506.10">
    <property type="entry name" value="GTPase Activation - p120gap, domain 1"/>
    <property type="match status" value="1"/>
</dbReference>
<dbReference type="Pfam" id="PF03836">
    <property type="entry name" value="RasGAP_C"/>
    <property type="match status" value="1"/>
</dbReference>
<dbReference type="PANTHER" id="PTHR14149">
    <property type="entry name" value="RAS GTPASE-ACTIVATING PROTEIN WITH IQ MOTIF"/>
    <property type="match status" value="1"/>
</dbReference>
<dbReference type="VEuPathDB" id="FungiDB:ASPZODRAFT_56332"/>